<organism evidence="1 2">
    <name type="scientific">Paenibacillus thiaminolyticus</name>
    <name type="common">Bacillus thiaminolyticus</name>
    <dbReference type="NCBI Taxonomy" id="49283"/>
    <lineage>
        <taxon>Bacteria</taxon>
        <taxon>Bacillati</taxon>
        <taxon>Bacillota</taxon>
        <taxon>Bacilli</taxon>
        <taxon>Bacillales</taxon>
        <taxon>Paenibacillaceae</taxon>
        <taxon>Paenibacillus</taxon>
    </lineage>
</organism>
<sequence>MKKWAVLAALFFIGLTAALLFRPQAESAEEWLRHQGFDAELLHQETIPGDIDIIVFHDLNLKEINIAFLQSGWLKRNGVVRSDFPHTVPPESISYKYSRLPLGSTDLVVLYGLVTDPDVGKVEVHIPRHEQEDVMDIKIAPVIRSSYGAVWYTVLEEELSGVQSVKIQLHGLKK</sequence>
<gene>
    <name evidence="1" type="ORF">DQX05_28870</name>
</gene>
<accession>A0A3A3GDI0</accession>
<dbReference type="AlphaFoldDB" id="A0A3A3GDI0"/>
<dbReference type="RefSeq" id="WP_119796690.1">
    <property type="nucleotide sequence ID" value="NZ_QYZD01000059.1"/>
</dbReference>
<evidence type="ECO:0000313" key="1">
    <source>
        <dbReference type="EMBL" id="RJG16353.1"/>
    </source>
</evidence>
<dbReference type="OrthoDB" id="9951437at2"/>
<reference evidence="1 2" key="1">
    <citation type="submission" date="2018-09" db="EMBL/GenBank/DDBJ databases">
        <title>Paenibacillus SK2017-BO5.</title>
        <authorList>
            <person name="Piskunova J.V."/>
            <person name="Dubiley S.A."/>
            <person name="Severinov K.V."/>
        </authorList>
    </citation>
    <scope>NUCLEOTIDE SEQUENCE [LARGE SCALE GENOMIC DNA]</scope>
    <source>
        <strain evidence="1 2">BO5</strain>
    </source>
</reference>
<dbReference type="Proteomes" id="UP000266177">
    <property type="component" value="Unassembled WGS sequence"/>
</dbReference>
<comment type="caution">
    <text evidence="1">The sequence shown here is derived from an EMBL/GenBank/DDBJ whole genome shotgun (WGS) entry which is preliminary data.</text>
</comment>
<proteinExistence type="predicted"/>
<name>A0A3A3GDI0_PANTH</name>
<protein>
    <submittedName>
        <fullName evidence="1">Uncharacterized protein</fullName>
    </submittedName>
</protein>
<evidence type="ECO:0000313" key="2">
    <source>
        <dbReference type="Proteomes" id="UP000266177"/>
    </source>
</evidence>
<dbReference type="EMBL" id="QYZD01000059">
    <property type="protein sequence ID" value="RJG16353.1"/>
    <property type="molecule type" value="Genomic_DNA"/>
</dbReference>